<accession>A0A2I0I376</accession>
<feature type="region of interest" description="Disordered" evidence="1">
    <location>
        <begin position="16"/>
        <end position="52"/>
    </location>
</feature>
<evidence type="ECO:0000313" key="2">
    <source>
        <dbReference type="EMBL" id="PKI38293.1"/>
    </source>
</evidence>
<evidence type="ECO:0000313" key="3">
    <source>
        <dbReference type="Proteomes" id="UP000233551"/>
    </source>
</evidence>
<dbReference type="Proteomes" id="UP000233551">
    <property type="component" value="Unassembled WGS sequence"/>
</dbReference>
<proteinExistence type="predicted"/>
<feature type="compositionally biased region" description="Basic and acidic residues" evidence="1">
    <location>
        <begin position="27"/>
        <end position="40"/>
    </location>
</feature>
<comment type="caution">
    <text evidence="2">The sequence shown here is derived from an EMBL/GenBank/DDBJ whole genome shotgun (WGS) entry which is preliminary data.</text>
</comment>
<dbReference type="EMBL" id="PGOL01004155">
    <property type="protein sequence ID" value="PKI38293.1"/>
    <property type="molecule type" value="Genomic_DNA"/>
</dbReference>
<dbReference type="AlphaFoldDB" id="A0A2I0I376"/>
<name>A0A2I0I376_PUNGR</name>
<organism evidence="2 3">
    <name type="scientific">Punica granatum</name>
    <name type="common">Pomegranate</name>
    <dbReference type="NCBI Taxonomy" id="22663"/>
    <lineage>
        <taxon>Eukaryota</taxon>
        <taxon>Viridiplantae</taxon>
        <taxon>Streptophyta</taxon>
        <taxon>Embryophyta</taxon>
        <taxon>Tracheophyta</taxon>
        <taxon>Spermatophyta</taxon>
        <taxon>Magnoliopsida</taxon>
        <taxon>eudicotyledons</taxon>
        <taxon>Gunneridae</taxon>
        <taxon>Pentapetalae</taxon>
        <taxon>rosids</taxon>
        <taxon>malvids</taxon>
        <taxon>Myrtales</taxon>
        <taxon>Lythraceae</taxon>
        <taxon>Punica</taxon>
    </lineage>
</organism>
<protein>
    <submittedName>
        <fullName evidence="2">Uncharacterized protein</fullName>
    </submittedName>
</protein>
<keyword evidence="3" id="KW-1185">Reference proteome</keyword>
<evidence type="ECO:0000256" key="1">
    <source>
        <dbReference type="SAM" id="MobiDB-lite"/>
    </source>
</evidence>
<gene>
    <name evidence="2" type="ORF">CRG98_041340</name>
</gene>
<sequence length="84" mass="9706">MGWQAHVNFVGPYIEFGANRRSPRAQQHADPEPEEGGKKEEEEDQRAGTGSLPTEVLEIAKSYLDQNQISPFRRTKYWLRRDFG</sequence>
<reference evidence="2 3" key="1">
    <citation type="submission" date="2017-11" db="EMBL/GenBank/DDBJ databases">
        <title>De-novo sequencing of pomegranate (Punica granatum L.) genome.</title>
        <authorList>
            <person name="Akparov Z."/>
            <person name="Amiraslanov A."/>
            <person name="Hajiyeva S."/>
            <person name="Abbasov M."/>
            <person name="Kaur K."/>
            <person name="Hamwieh A."/>
            <person name="Solovyev V."/>
            <person name="Salamov A."/>
            <person name="Braich B."/>
            <person name="Kosarev P."/>
            <person name="Mahmoud A."/>
            <person name="Hajiyev E."/>
            <person name="Babayeva S."/>
            <person name="Izzatullayeva V."/>
            <person name="Mammadov A."/>
            <person name="Mammadov A."/>
            <person name="Sharifova S."/>
            <person name="Ojaghi J."/>
            <person name="Eynullazada K."/>
            <person name="Bayramov B."/>
            <person name="Abdulazimova A."/>
            <person name="Shahmuradov I."/>
        </authorList>
    </citation>
    <scope>NUCLEOTIDE SEQUENCE [LARGE SCALE GENOMIC DNA]</scope>
    <source>
        <strain evidence="3">cv. AG2017</strain>
        <tissue evidence="2">Leaf</tissue>
    </source>
</reference>